<name>A0ABS4EPN0_9HYPH</name>
<organism evidence="1 2">
    <name type="scientific">Rhizobium herbae</name>
    <dbReference type="NCBI Taxonomy" id="508661"/>
    <lineage>
        <taxon>Bacteria</taxon>
        <taxon>Pseudomonadati</taxon>
        <taxon>Pseudomonadota</taxon>
        <taxon>Alphaproteobacteria</taxon>
        <taxon>Hyphomicrobiales</taxon>
        <taxon>Rhizobiaceae</taxon>
        <taxon>Rhizobium/Agrobacterium group</taxon>
        <taxon>Rhizobium</taxon>
    </lineage>
</organism>
<dbReference type="EMBL" id="JAGGJV010000005">
    <property type="protein sequence ID" value="MBP1859776.1"/>
    <property type="molecule type" value="Genomic_DNA"/>
</dbReference>
<sequence length="213" mass="23071">MTNSKTNAETILDTVRRALAKAVTADAILAAGEPIPDLIIEIETARDALDDDIAAEAESIDRSRSNKLRAERSALGDLLSDAEYLERRIDEKHKGVLKAETDAAMRAKQTSALKKQAQAQAALAALAEPLRAVVSGVTDYQCLAAEIDGLNNELRGSDRHELCVRPPLHAVAKPNEALGEIFDFVRVGKFNSRHGEPNLIDIADRLKTLKAGK</sequence>
<comment type="caution">
    <text evidence="1">The sequence shown here is derived from an EMBL/GenBank/DDBJ whole genome shotgun (WGS) entry which is preliminary data.</text>
</comment>
<reference evidence="1 2" key="1">
    <citation type="submission" date="2021-03" db="EMBL/GenBank/DDBJ databases">
        <title>Genomic Encyclopedia of Type Strains, Phase IV (KMG-IV): sequencing the most valuable type-strain genomes for metagenomic binning, comparative biology and taxonomic classification.</title>
        <authorList>
            <person name="Goeker M."/>
        </authorList>
    </citation>
    <scope>NUCLEOTIDE SEQUENCE [LARGE SCALE GENOMIC DNA]</scope>
    <source>
        <strain evidence="1 2">DSM 26427</strain>
    </source>
</reference>
<evidence type="ECO:0008006" key="3">
    <source>
        <dbReference type="Google" id="ProtNLM"/>
    </source>
</evidence>
<evidence type="ECO:0000313" key="1">
    <source>
        <dbReference type="EMBL" id="MBP1859776.1"/>
    </source>
</evidence>
<accession>A0ABS4EPN0</accession>
<gene>
    <name evidence="1" type="ORF">J2Z75_003293</name>
</gene>
<proteinExistence type="predicted"/>
<keyword evidence="2" id="KW-1185">Reference proteome</keyword>
<dbReference type="RefSeq" id="WP_209853785.1">
    <property type="nucleotide sequence ID" value="NZ_JAGGJV010000005.1"/>
</dbReference>
<evidence type="ECO:0000313" key="2">
    <source>
        <dbReference type="Proteomes" id="UP000823786"/>
    </source>
</evidence>
<dbReference type="Proteomes" id="UP000823786">
    <property type="component" value="Unassembled WGS sequence"/>
</dbReference>
<protein>
    <recommendedName>
        <fullName evidence="3">PspA/IM30 family protein</fullName>
    </recommendedName>
</protein>